<dbReference type="InterPro" id="IPR052520">
    <property type="entry name" value="ATL_DNA_repair"/>
</dbReference>
<gene>
    <name evidence="3" type="ORF">QE405_000876</name>
</gene>
<evidence type="ECO:0000313" key="3">
    <source>
        <dbReference type="EMBL" id="MDQ1103592.1"/>
    </source>
</evidence>
<dbReference type="EMBL" id="JAUTAN010000001">
    <property type="protein sequence ID" value="MDQ1103592.1"/>
    <property type="molecule type" value="Genomic_DNA"/>
</dbReference>
<keyword evidence="3" id="KW-0808">Transferase</keyword>
<dbReference type="InterPro" id="IPR014048">
    <property type="entry name" value="MethylDNA_cys_MeTrfase_DNA-bd"/>
</dbReference>
<sequence>MADPHAEEQEPAPDHTELVLRAVEAVPRGRVTTYGAIADHVGGGGPRRVARVLSRDGAGVCWWRCVRADGTLPAHLHEEALAAYVAEGTPLRPRRRDGSRPVDMAGAFWAHGVDGPAGD</sequence>
<dbReference type="SUPFAM" id="SSF46767">
    <property type="entry name" value="Methylated DNA-protein cysteine methyltransferase, C-terminal domain"/>
    <property type="match status" value="1"/>
</dbReference>
<dbReference type="Proteomes" id="UP001239215">
    <property type="component" value="Unassembled WGS sequence"/>
</dbReference>
<dbReference type="GO" id="GO:0032259">
    <property type="term" value="P:methylation"/>
    <property type="evidence" value="ECO:0007669"/>
    <property type="project" value="UniProtKB-KW"/>
</dbReference>
<evidence type="ECO:0000313" key="4">
    <source>
        <dbReference type="Proteomes" id="UP001239215"/>
    </source>
</evidence>
<dbReference type="GO" id="GO:0006281">
    <property type="term" value="P:DNA repair"/>
    <property type="evidence" value="ECO:0007669"/>
    <property type="project" value="InterPro"/>
</dbReference>
<protein>
    <submittedName>
        <fullName evidence="3">Methylated-DNA-protein-cysteine methyltransferase-like protein</fullName>
    </submittedName>
</protein>
<comment type="caution">
    <text evidence="3">The sequence shown here is derived from an EMBL/GenBank/DDBJ whole genome shotgun (WGS) entry which is preliminary data.</text>
</comment>
<dbReference type="Gene3D" id="1.10.10.10">
    <property type="entry name" value="Winged helix-like DNA-binding domain superfamily/Winged helix DNA-binding domain"/>
    <property type="match status" value="1"/>
</dbReference>
<proteinExistence type="predicted"/>
<name>A0AAJ1U3J4_9ACTN</name>
<keyword evidence="1" id="KW-0227">DNA damage</keyword>
<accession>A0AAJ1U3J4</accession>
<dbReference type="InterPro" id="IPR036388">
    <property type="entry name" value="WH-like_DNA-bd_sf"/>
</dbReference>
<reference evidence="3" key="1">
    <citation type="submission" date="2023-07" db="EMBL/GenBank/DDBJ databases">
        <title>Functional and genomic diversity of the sorghum phyllosphere microbiome.</title>
        <authorList>
            <person name="Shade A."/>
        </authorList>
    </citation>
    <scope>NUCLEOTIDE SEQUENCE</scope>
    <source>
        <strain evidence="3">SORGH_AS_1067</strain>
    </source>
</reference>
<evidence type="ECO:0000259" key="2">
    <source>
        <dbReference type="Pfam" id="PF01035"/>
    </source>
</evidence>
<keyword evidence="3" id="KW-0489">Methyltransferase</keyword>
<evidence type="ECO:0000256" key="1">
    <source>
        <dbReference type="ARBA" id="ARBA00022763"/>
    </source>
</evidence>
<dbReference type="InterPro" id="IPR036217">
    <property type="entry name" value="MethylDNA_cys_MeTrfase_DNAb"/>
</dbReference>
<dbReference type="GO" id="GO:0008168">
    <property type="term" value="F:methyltransferase activity"/>
    <property type="evidence" value="ECO:0007669"/>
    <property type="project" value="UniProtKB-KW"/>
</dbReference>
<feature type="domain" description="Methylated-DNA-[protein]-cysteine S-methyltransferase DNA binding" evidence="2">
    <location>
        <begin position="17"/>
        <end position="74"/>
    </location>
</feature>
<dbReference type="CDD" id="cd06445">
    <property type="entry name" value="ATase"/>
    <property type="match status" value="1"/>
</dbReference>
<dbReference type="PANTHER" id="PTHR42942">
    <property type="entry name" value="6-O-METHYLGUANINE DNA METHYLTRANSFERASE"/>
    <property type="match status" value="1"/>
</dbReference>
<organism evidence="3 4">
    <name type="scientific">Nocardioides zeae</name>
    <dbReference type="NCBI Taxonomy" id="1457234"/>
    <lineage>
        <taxon>Bacteria</taxon>
        <taxon>Bacillati</taxon>
        <taxon>Actinomycetota</taxon>
        <taxon>Actinomycetes</taxon>
        <taxon>Propionibacteriales</taxon>
        <taxon>Nocardioidaceae</taxon>
        <taxon>Nocardioides</taxon>
    </lineage>
</organism>
<dbReference type="PANTHER" id="PTHR42942:SF1">
    <property type="entry name" value="ALKYLTRANSFERASE-LIKE PROTEIN 1"/>
    <property type="match status" value="1"/>
</dbReference>
<dbReference type="AlphaFoldDB" id="A0AAJ1U3J4"/>
<dbReference type="RefSeq" id="WP_307199006.1">
    <property type="nucleotide sequence ID" value="NZ_JAUTAN010000001.1"/>
</dbReference>
<dbReference type="Pfam" id="PF01035">
    <property type="entry name" value="DNA_binding_1"/>
    <property type="match status" value="1"/>
</dbReference>